<dbReference type="OMA" id="WQALSIH"/>
<dbReference type="FunFam" id="3.40.50.300:FF:000079">
    <property type="entry name" value="probable ATP-dependent RNA helicase DDX17"/>
    <property type="match status" value="1"/>
</dbReference>
<dbReference type="Gramene" id="OMO77424">
    <property type="protein sequence ID" value="OMO77424"/>
    <property type="gene ID" value="CCACVL1_15014"/>
</dbReference>
<feature type="compositionally biased region" description="Basic and acidic residues" evidence="13">
    <location>
        <begin position="1"/>
        <end position="20"/>
    </location>
</feature>
<feature type="region of interest" description="Disordered" evidence="13">
    <location>
        <begin position="570"/>
        <end position="654"/>
    </location>
</feature>
<dbReference type="CDD" id="cd17966">
    <property type="entry name" value="DEADc_DDX5_DDX17"/>
    <property type="match status" value="1"/>
</dbReference>
<keyword evidence="5 11" id="KW-0347">Helicase</keyword>
<comment type="caution">
    <text evidence="17">The sequence shown here is derived from an EMBL/GenBank/DDBJ whole genome shotgun (WGS) entry which is preliminary data.</text>
</comment>
<keyword evidence="6 11" id="KW-0067">ATP-binding</keyword>
<keyword evidence="3 11" id="KW-0547">Nucleotide-binding</keyword>
<feature type="compositionally biased region" description="Low complexity" evidence="13">
    <location>
        <begin position="35"/>
        <end position="54"/>
    </location>
</feature>
<dbReference type="PROSITE" id="PS51195">
    <property type="entry name" value="Q_MOTIF"/>
    <property type="match status" value="1"/>
</dbReference>
<evidence type="ECO:0000256" key="7">
    <source>
        <dbReference type="ARBA" id="ARBA00022884"/>
    </source>
</evidence>
<dbReference type="InterPro" id="IPR030878">
    <property type="entry name" value="Ribosomal_uL15"/>
</dbReference>
<evidence type="ECO:0000256" key="13">
    <source>
        <dbReference type="SAM" id="MobiDB-lite"/>
    </source>
</evidence>
<accession>A0A1R3I4D6</accession>
<dbReference type="AlphaFoldDB" id="A0A1R3I4D6"/>
<feature type="compositionally biased region" description="Gly residues" evidence="13">
    <location>
        <begin position="84"/>
        <end position="93"/>
    </location>
</feature>
<dbReference type="HAMAP" id="MF_01341">
    <property type="entry name" value="Ribosomal_uL15"/>
    <property type="match status" value="1"/>
</dbReference>
<protein>
    <recommendedName>
        <fullName evidence="2">RNA helicase</fullName>
        <ecNumber evidence="2">3.6.4.13</ecNumber>
    </recommendedName>
</protein>
<dbReference type="PROSITE" id="PS51192">
    <property type="entry name" value="HELICASE_ATP_BIND_1"/>
    <property type="match status" value="1"/>
</dbReference>
<dbReference type="EC" id="3.6.4.13" evidence="2"/>
<reference evidence="17 18" key="1">
    <citation type="submission" date="2013-09" db="EMBL/GenBank/DDBJ databases">
        <title>Corchorus capsularis genome sequencing.</title>
        <authorList>
            <person name="Alam M."/>
            <person name="Haque M.S."/>
            <person name="Islam M.S."/>
            <person name="Emdad E.M."/>
            <person name="Islam M.M."/>
            <person name="Ahmed B."/>
            <person name="Halim A."/>
            <person name="Hossen Q.M.M."/>
            <person name="Hossain M.Z."/>
            <person name="Ahmed R."/>
            <person name="Khan M.M."/>
            <person name="Islam R."/>
            <person name="Rashid M.M."/>
            <person name="Khan S.A."/>
            <person name="Rahman M.S."/>
            <person name="Alam M."/>
        </authorList>
    </citation>
    <scope>NUCLEOTIDE SEQUENCE [LARGE SCALE GENOMIC DNA]</scope>
    <source>
        <strain evidence="18">cv. CVL-1</strain>
        <tissue evidence="17">Whole seedling</tissue>
    </source>
</reference>
<dbReference type="SMART" id="SM00490">
    <property type="entry name" value="HELICc"/>
    <property type="match status" value="1"/>
</dbReference>
<dbReference type="InterPro" id="IPR014001">
    <property type="entry name" value="Helicase_ATP-bd"/>
</dbReference>
<dbReference type="PROSITE" id="PS00475">
    <property type="entry name" value="RIBOSOMAL_L15"/>
    <property type="match status" value="1"/>
</dbReference>
<keyword evidence="7" id="KW-0694">RNA-binding</keyword>
<dbReference type="STRING" id="210143.A0A1R3I4D6"/>
<evidence type="ECO:0000259" key="16">
    <source>
        <dbReference type="PROSITE" id="PS51195"/>
    </source>
</evidence>
<evidence type="ECO:0000256" key="9">
    <source>
        <dbReference type="ARBA" id="ARBA00023274"/>
    </source>
</evidence>
<dbReference type="Gene3D" id="3.100.10.10">
    <property type="match status" value="1"/>
</dbReference>
<gene>
    <name evidence="17" type="ORF">CCACVL1_15014</name>
</gene>
<dbReference type="GO" id="GO:0005524">
    <property type="term" value="F:ATP binding"/>
    <property type="evidence" value="ECO:0007669"/>
    <property type="project" value="UniProtKB-KW"/>
</dbReference>
<dbReference type="FunFam" id="3.100.10.10:FF:000002">
    <property type="entry name" value="60S ribosomal protein L27a"/>
    <property type="match status" value="1"/>
</dbReference>
<dbReference type="GO" id="GO:0006412">
    <property type="term" value="P:translation"/>
    <property type="evidence" value="ECO:0007669"/>
    <property type="project" value="InterPro"/>
</dbReference>
<keyword evidence="18" id="KW-1185">Reference proteome</keyword>
<evidence type="ECO:0000256" key="4">
    <source>
        <dbReference type="ARBA" id="ARBA00022801"/>
    </source>
</evidence>
<dbReference type="FunFam" id="3.40.50.300:FF:000008">
    <property type="entry name" value="ATP-dependent RNA helicase RhlB"/>
    <property type="match status" value="1"/>
</dbReference>
<evidence type="ECO:0000256" key="10">
    <source>
        <dbReference type="PROSITE-ProRule" id="PRU00552"/>
    </source>
</evidence>
<evidence type="ECO:0000256" key="8">
    <source>
        <dbReference type="ARBA" id="ARBA00022980"/>
    </source>
</evidence>
<dbReference type="InterPro" id="IPR001196">
    <property type="entry name" value="Ribosomal_uL15_CS"/>
</dbReference>
<comment type="similarity">
    <text evidence="1 12">Belongs to the universal ribosomal protein uL15 family.</text>
</comment>
<dbReference type="EMBL" id="AWWV01010738">
    <property type="protein sequence ID" value="OMO77424.1"/>
    <property type="molecule type" value="Genomic_DNA"/>
</dbReference>
<feature type="region of interest" description="Disordered" evidence="13">
    <location>
        <begin position="1"/>
        <end position="135"/>
    </location>
</feature>
<dbReference type="GO" id="GO:0003724">
    <property type="term" value="F:RNA helicase activity"/>
    <property type="evidence" value="ECO:0007669"/>
    <property type="project" value="UniProtKB-EC"/>
</dbReference>
<dbReference type="PROSITE" id="PS51194">
    <property type="entry name" value="HELICASE_CTER"/>
    <property type="match status" value="1"/>
</dbReference>
<evidence type="ECO:0000259" key="15">
    <source>
        <dbReference type="PROSITE" id="PS51194"/>
    </source>
</evidence>
<dbReference type="InterPro" id="IPR021131">
    <property type="entry name" value="Ribosomal_uL15/eL18"/>
</dbReference>
<dbReference type="InterPro" id="IPR027417">
    <property type="entry name" value="P-loop_NTPase"/>
</dbReference>
<dbReference type="InterPro" id="IPR036227">
    <property type="entry name" value="Ribosomal_uL15/eL18_sf"/>
</dbReference>
<feature type="compositionally biased region" description="Basic and acidic residues" evidence="13">
    <location>
        <begin position="610"/>
        <end position="621"/>
    </location>
</feature>
<dbReference type="Pfam" id="PF00271">
    <property type="entry name" value="Helicase_C"/>
    <property type="match status" value="1"/>
</dbReference>
<dbReference type="InterPro" id="IPR014014">
    <property type="entry name" value="RNA_helicase_DEAD_Q_motif"/>
</dbReference>
<evidence type="ECO:0000256" key="1">
    <source>
        <dbReference type="ARBA" id="ARBA00007320"/>
    </source>
</evidence>
<feature type="domain" description="DEAD-box RNA helicase Q" evidence="16">
    <location>
        <begin position="188"/>
        <end position="216"/>
    </location>
</feature>
<dbReference type="InterPro" id="IPR001650">
    <property type="entry name" value="Helicase_C-like"/>
</dbReference>
<evidence type="ECO:0000313" key="17">
    <source>
        <dbReference type="EMBL" id="OMO77424.1"/>
    </source>
</evidence>
<evidence type="ECO:0000256" key="5">
    <source>
        <dbReference type="ARBA" id="ARBA00022806"/>
    </source>
</evidence>
<evidence type="ECO:0000256" key="3">
    <source>
        <dbReference type="ARBA" id="ARBA00022741"/>
    </source>
</evidence>
<dbReference type="PROSITE" id="PS00039">
    <property type="entry name" value="DEAD_ATP_HELICASE"/>
    <property type="match status" value="1"/>
</dbReference>
<dbReference type="CDD" id="cd18787">
    <property type="entry name" value="SF2_C_DEAD"/>
    <property type="match status" value="1"/>
</dbReference>
<dbReference type="InterPro" id="IPR011545">
    <property type="entry name" value="DEAD/DEAH_box_helicase_dom"/>
</dbReference>
<dbReference type="GO" id="GO:0003729">
    <property type="term" value="F:mRNA binding"/>
    <property type="evidence" value="ECO:0007669"/>
    <property type="project" value="UniProtKB-ARBA"/>
</dbReference>
<name>A0A1R3I4D6_COCAP</name>
<organism evidence="17 18">
    <name type="scientific">Corchorus capsularis</name>
    <name type="common">Jute</name>
    <dbReference type="NCBI Taxonomy" id="210143"/>
    <lineage>
        <taxon>Eukaryota</taxon>
        <taxon>Viridiplantae</taxon>
        <taxon>Streptophyta</taxon>
        <taxon>Embryophyta</taxon>
        <taxon>Tracheophyta</taxon>
        <taxon>Spermatophyta</taxon>
        <taxon>Magnoliopsida</taxon>
        <taxon>eudicotyledons</taxon>
        <taxon>Gunneridae</taxon>
        <taxon>Pentapetalae</taxon>
        <taxon>rosids</taxon>
        <taxon>malvids</taxon>
        <taxon>Malvales</taxon>
        <taxon>Malvaceae</taxon>
        <taxon>Grewioideae</taxon>
        <taxon>Apeibeae</taxon>
        <taxon>Corchorus</taxon>
    </lineage>
</organism>
<dbReference type="Pfam" id="PF00270">
    <property type="entry name" value="DEAD"/>
    <property type="match status" value="1"/>
</dbReference>
<feature type="domain" description="Helicase ATP-binding" evidence="14">
    <location>
        <begin position="219"/>
        <end position="394"/>
    </location>
</feature>
<dbReference type="OrthoDB" id="196131at2759"/>
<dbReference type="Proteomes" id="UP000188268">
    <property type="component" value="Unassembled WGS sequence"/>
</dbReference>
<evidence type="ECO:0000313" key="18">
    <source>
        <dbReference type="Proteomes" id="UP000188268"/>
    </source>
</evidence>
<feature type="compositionally biased region" description="Pro residues" evidence="13">
    <location>
        <begin position="24"/>
        <end position="34"/>
    </location>
</feature>
<feature type="short sequence motif" description="Q motif" evidence="10">
    <location>
        <begin position="188"/>
        <end position="216"/>
    </location>
</feature>
<evidence type="ECO:0000256" key="6">
    <source>
        <dbReference type="ARBA" id="ARBA00022840"/>
    </source>
</evidence>
<dbReference type="PANTHER" id="PTHR47958">
    <property type="entry name" value="ATP-DEPENDENT RNA HELICASE DBP3"/>
    <property type="match status" value="1"/>
</dbReference>
<evidence type="ECO:0000256" key="2">
    <source>
        <dbReference type="ARBA" id="ARBA00012552"/>
    </source>
</evidence>
<feature type="compositionally biased region" description="Basic residues" evidence="13">
    <location>
        <begin position="623"/>
        <end position="634"/>
    </location>
</feature>
<sequence>MNSYDRRYGDPESYRQRRSDFMGQPPPVGPPAMVPPSGSSSYPRGGRVSYGGPPTAQPPTFQGRAPAANKYPSFQPPAGRFEMGRGGGMGNGHAGDRKSDGVRGRGSGGFRGGGGGGRGFGGRHGGSSRGDLDNVSLPKQNFGNLVPFEKNFYIESPAIRAMTEQEVMVYRKTRDITVQGHDIPKPIRMFHEANFPDYCLDVIAKLGFVEPTPIQAQGWPMALKGRDLVGIAETGSGKTLAYLLPALVHVSAQPRLAYGEGPIVLILAPTRELAVQIQEGATKFATCANIRSTCIYGGAPKGPQIRDLKRGVEIVIATPGRLIDMLEAQHTNLQRVTYLVLDEADRMLDMGFEPQIRKIVAQIRPDRQTLYWSATWPKEVESLARQFLCNPYKVIIGSPDLKANQSINQVVEVVTEQEKYNRLIKLLKELMDGNRILIFMETKKGCDRVTRQLRMDGWPALSIHGDKNQSERDWVLAEFKSGRSPIMTATDVAARGLDVKDIKCVINYDFPTSLEDYVHRIGRTGRAGAKGTAFTFFTQANAKYARDLIKLLQDAGQVVSPSLSTLAHSTGFGGSGGNFRSRGRGGYGNRSGSNTIPLGARRPCSSSSRSKAETHFEEPKMTTRFKKNRKKRGHVSAGHGRIGKHRKHPGGRGNAGGMHHHRILFDKYHPGYFGKVGMRYFHKLRNKFYCPIVNIDKLWSLVPQEVKEKAKGSKDSAPLIDVTQFGYFKVLGKGVLPENQPIVLKAKLVSKTAEKKIKEAGGAVVLTA</sequence>
<feature type="compositionally biased region" description="Gly residues" evidence="13">
    <location>
        <begin position="104"/>
        <end position="128"/>
    </location>
</feature>
<dbReference type="Pfam" id="PF00828">
    <property type="entry name" value="Ribosomal_L27A"/>
    <property type="match status" value="1"/>
</dbReference>
<dbReference type="GO" id="GO:0003735">
    <property type="term" value="F:structural constituent of ribosome"/>
    <property type="evidence" value="ECO:0007669"/>
    <property type="project" value="InterPro"/>
</dbReference>
<dbReference type="Gene3D" id="3.40.50.300">
    <property type="entry name" value="P-loop containing nucleotide triphosphate hydrolases"/>
    <property type="match status" value="2"/>
</dbReference>
<evidence type="ECO:0000259" key="14">
    <source>
        <dbReference type="PROSITE" id="PS51192"/>
    </source>
</evidence>
<keyword evidence="4 11" id="KW-0378">Hydrolase</keyword>
<dbReference type="GO" id="GO:0015934">
    <property type="term" value="C:large ribosomal subunit"/>
    <property type="evidence" value="ECO:0007669"/>
    <property type="project" value="InterPro"/>
</dbReference>
<dbReference type="SMART" id="SM00487">
    <property type="entry name" value="DEXDc"/>
    <property type="match status" value="1"/>
</dbReference>
<dbReference type="InterPro" id="IPR000629">
    <property type="entry name" value="RNA-helicase_DEAD-box_CS"/>
</dbReference>
<feature type="compositionally biased region" description="Basic and acidic residues" evidence="13">
    <location>
        <begin position="94"/>
        <end position="103"/>
    </location>
</feature>
<comment type="similarity">
    <text evidence="11">Belongs to the DEAD box helicase family.</text>
</comment>
<evidence type="ECO:0000256" key="11">
    <source>
        <dbReference type="RuleBase" id="RU000492"/>
    </source>
</evidence>
<feature type="compositionally biased region" description="Basic residues" evidence="13">
    <location>
        <begin position="641"/>
        <end position="650"/>
    </location>
</feature>
<evidence type="ECO:0000256" key="12">
    <source>
        <dbReference type="RuleBase" id="RU003888"/>
    </source>
</evidence>
<dbReference type="SUPFAM" id="SSF52080">
    <property type="entry name" value="Ribosomal proteins L15p and L18e"/>
    <property type="match status" value="1"/>
</dbReference>
<dbReference type="GO" id="GO:0016787">
    <property type="term" value="F:hydrolase activity"/>
    <property type="evidence" value="ECO:0007669"/>
    <property type="project" value="UniProtKB-KW"/>
</dbReference>
<keyword evidence="8 12" id="KW-0689">Ribosomal protein</keyword>
<proteinExistence type="inferred from homology"/>
<dbReference type="SUPFAM" id="SSF52540">
    <property type="entry name" value="P-loop containing nucleoside triphosphate hydrolases"/>
    <property type="match status" value="1"/>
</dbReference>
<keyword evidence="9 12" id="KW-0687">Ribonucleoprotein</keyword>
<feature type="domain" description="Helicase C-terminal" evidence="15">
    <location>
        <begin position="422"/>
        <end position="567"/>
    </location>
</feature>